<dbReference type="InterPro" id="IPR013324">
    <property type="entry name" value="RNA_pol_sigma_r3/r4-like"/>
</dbReference>
<reference evidence="8 9" key="1">
    <citation type="journal article" date="2011" name="J. Bacteriol.">
        <title>Genome sequence of 'Pedosphaera parvula' Ellin514, an aerobic Verrucomicrobial isolate from pasture soil.</title>
        <authorList>
            <person name="Kant R."/>
            <person name="van Passel M.W."/>
            <person name="Sangwan P."/>
            <person name="Palva A."/>
            <person name="Lucas S."/>
            <person name="Copeland A."/>
            <person name="Lapidus A."/>
            <person name="Glavina Del Rio T."/>
            <person name="Dalin E."/>
            <person name="Tice H."/>
            <person name="Bruce D."/>
            <person name="Goodwin L."/>
            <person name="Pitluck S."/>
            <person name="Chertkov O."/>
            <person name="Larimer F.W."/>
            <person name="Land M.L."/>
            <person name="Hauser L."/>
            <person name="Brettin T.S."/>
            <person name="Detter J.C."/>
            <person name="Han S."/>
            <person name="de Vos W.M."/>
            <person name="Janssen P.H."/>
            <person name="Smidt H."/>
        </authorList>
    </citation>
    <scope>NUCLEOTIDE SEQUENCE [LARGE SCALE GENOMIC DNA]</scope>
    <source>
        <strain evidence="8 9">Ellin514</strain>
    </source>
</reference>
<organism evidence="8 9">
    <name type="scientific">Pedosphaera parvula (strain Ellin514)</name>
    <dbReference type="NCBI Taxonomy" id="320771"/>
    <lineage>
        <taxon>Bacteria</taxon>
        <taxon>Pseudomonadati</taxon>
        <taxon>Verrucomicrobiota</taxon>
        <taxon>Pedosphaerae</taxon>
        <taxon>Pedosphaerales</taxon>
        <taxon>Pedosphaeraceae</taxon>
        <taxon>Pedosphaera</taxon>
    </lineage>
</organism>
<dbReference type="GO" id="GO:0006352">
    <property type="term" value="P:DNA-templated transcription initiation"/>
    <property type="evidence" value="ECO:0007669"/>
    <property type="project" value="InterPro"/>
</dbReference>
<dbReference type="InterPro" id="IPR036388">
    <property type="entry name" value="WH-like_DNA-bd_sf"/>
</dbReference>
<dbReference type="GO" id="GO:0016987">
    <property type="term" value="F:sigma factor activity"/>
    <property type="evidence" value="ECO:0007669"/>
    <property type="project" value="UniProtKB-KW"/>
</dbReference>
<gene>
    <name evidence="8" type="ORF">Cflav_PD2601</name>
</gene>
<dbReference type="OrthoDB" id="9784984at2"/>
<evidence type="ECO:0000259" key="6">
    <source>
        <dbReference type="Pfam" id="PF04542"/>
    </source>
</evidence>
<dbReference type="STRING" id="320771.Cflav_PD2601"/>
<dbReference type="Gene3D" id="1.10.1740.10">
    <property type="match status" value="1"/>
</dbReference>
<dbReference type="GO" id="GO:0003677">
    <property type="term" value="F:DNA binding"/>
    <property type="evidence" value="ECO:0007669"/>
    <property type="project" value="UniProtKB-KW"/>
</dbReference>
<accession>B9XKE2</accession>
<evidence type="ECO:0000256" key="3">
    <source>
        <dbReference type="ARBA" id="ARBA00023082"/>
    </source>
</evidence>
<feature type="domain" description="RNA polymerase sigma factor 70 region 4 type 2" evidence="7">
    <location>
        <begin position="123"/>
        <end position="175"/>
    </location>
</feature>
<feature type="domain" description="RNA polymerase sigma-70 region 2" evidence="6">
    <location>
        <begin position="26"/>
        <end position="92"/>
    </location>
</feature>
<dbReference type="InterPro" id="IPR013249">
    <property type="entry name" value="RNA_pol_sigma70_r4_t2"/>
</dbReference>
<name>B9XKE2_PEDPL</name>
<evidence type="ECO:0000256" key="5">
    <source>
        <dbReference type="ARBA" id="ARBA00023163"/>
    </source>
</evidence>
<keyword evidence="9" id="KW-1185">Reference proteome</keyword>
<evidence type="ECO:0000256" key="1">
    <source>
        <dbReference type="ARBA" id="ARBA00010641"/>
    </source>
</evidence>
<dbReference type="InterPro" id="IPR039425">
    <property type="entry name" value="RNA_pol_sigma-70-like"/>
</dbReference>
<dbReference type="CDD" id="cd06171">
    <property type="entry name" value="Sigma70_r4"/>
    <property type="match status" value="1"/>
</dbReference>
<evidence type="ECO:0000313" key="9">
    <source>
        <dbReference type="Proteomes" id="UP000003688"/>
    </source>
</evidence>
<dbReference type="PANTHER" id="PTHR43133">
    <property type="entry name" value="RNA POLYMERASE ECF-TYPE SIGMA FACTO"/>
    <property type="match status" value="1"/>
</dbReference>
<proteinExistence type="inferred from homology"/>
<keyword evidence="2" id="KW-0805">Transcription regulation</keyword>
<dbReference type="InterPro" id="IPR013325">
    <property type="entry name" value="RNA_pol_sigma_r2"/>
</dbReference>
<keyword evidence="4" id="KW-0238">DNA-binding</keyword>
<dbReference type="Pfam" id="PF04542">
    <property type="entry name" value="Sigma70_r2"/>
    <property type="match status" value="1"/>
</dbReference>
<dbReference type="Proteomes" id="UP000003688">
    <property type="component" value="Unassembled WGS sequence"/>
</dbReference>
<dbReference type="PANTHER" id="PTHR43133:SF8">
    <property type="entry name" value="RNA POLYMERASE SIGMA FACTOR HI_1459-RELATED"/>
    <property type="match status" value="1"/>
</dbReference>
<comment type="caution">
    <text evidence="8">The sequence shown here is derived from an EMBL/GenBank/DDBJ whole genome shotgun (WGS) entry which is preliminary data.</text>
</comment>
<comment type="similarity">
    <text evidence="1">Belongs to the sigma-70 factor family. ECF subfamily.</text>
</comment>
<dbReference type="InterPro" id="IPR014284">
    <property type="entry name" value="RNA_pol_sigma-70_dom"/>
</dbReference>
<protein>
    <submittedName>
        <fullName evidence="8">RNA polymerase, sigma-24 subunit, ECF subfamily</fullName>
    </submittedName>
</protein>
<dbReference type="InterPro" id="IPR007627">
    <property type="entry name" value="RNA_pol_sigma70_r2"/>
</dbReference>
<evidence type="ECO:0000256" key="4">
    <source>
        <dbReference type="ARBA" id="ARBA00023125"/>
    </source>
</evidence>
<sequence length="184" mass="21663">MLVVADDKQLPVQDARAGKPDAWDTLFRRYQMPLYVYVFELVHHEQTSLDIVQETFINAVRHIGSLQKDEKFGSWLFSIAHQKCIQHWRRRRESEVPIEEQQENDLYYEDGPEALLIRKEEEEQFMALMNQLPLAHRSVLLLHFVEEFSLEEIAGITGTQIGTVKSRIHYAKKALRKLIEERTS</sequence>
<dbReference type="RefSeq" id="WP_007416285.1">
    <property type="nucleotide sequence ID" value="NZ_ABOX02000025.1"/>
</dbReference>
<keyword evidence="5" id="KW-0804">Transcription</keyword>
<dbReference type="EMBL" id="ABOX02000025">
    <property type="protein sequence ID" value="EEF59612.1"/>
    <property type="molecule type" value="Genomic_DNA"/>
</dbReference>
<dbReference type="Pfam" id="PF08281">
    <property type="entry name" value="Sigma70_r4_2"/>
    <property type="match status" value="1"/>
</dbReference>
<evidence type="ECO:0000313" key="8">
    <source>
        <dbReference type="EMBL" id="EEF59612.1"/>
    </source>
</evidence>
<dbReference type="SUPFAM" id="SSF88659">
    <property type="entry name" value="Sigma3 and sigma4 domains of RNA polymerase sigma factors"/>
    <property type="match status" value="1"/>
</dbReference>
<keyword evidence="3" id="KW-0731">Sigma factor</keyword>
<evidence type="ECO:0000259" key="7">
    <source>
        <dbReference type="Pfam" id="PF08281"/>
    </source>
</evidence>
<dbReference type="AlphaFoldDB" id="B9XKE2"/>
<dbReference type="SUPFAM" id="SSF88946">
    <property type="entry name" value="Sigma2 domain of RNA polymerase sigma factors"/>
    <property type="match status" value="1"/>
</dbReference>
<evidence type="ECO:0000256" key="2">
    <source>
        <dbReference type="ARBA" id="ARBA00023015"/>
    </source>
</evidence>
<dbReference type="NCBIfam" id="TIGR02937">
    <property type="entry name" value="sigma70-ECF"/>
    <property type="match status" value="1"/>
</dbReference>
<dbReference type="Gene3D" id="1.10.10.10">
    <property type="entry name" value="Winged helix-like DNA-binding domain superfamily/Winged helix DNA-binding domain"/>
    <property type="match status" value="1"/>
</dbReference>